<evidence type="ECO:0000259" key="3">
    <source>
        <dbReference type="PROSITE" id="PS51781"/>
    </source>
</evidence>
<gene>
    <name evidence="4" type="ORF">GGQ68_000792</name>
</gene>
<evidence type="ECO:0000313" key="5">
    <source>
        <dbReference type="Proteomes" id="UP000541426"/>
    </source>
</evidence>
<feature type="compositionally biased region" description="Low complexity" evidence="1">
    <location>
        <begin position="124"/>
        <end position="139"/>
    </location>
</feature>
<evidence type="ECO:0000313" key="4">
    <source>
        <dbReference type="EMBL" id="MBB3984476.1"/>
    </source>
</evidence>
<dbReference type="AlphaFoldDB" id="A0A7W6DMZ5"/>
<feature type="region of interest" description="Disordered" evidence="1">
    <location>
        <begin position="300"/>
        <end position="332"/>
    </location>
</feature>
<feature type="region of interest" description="Disordered" evidence="1">
    <location>
        <begin position="211"/>
        <end position="230"/>
    </location>
</feature>
<dbReference type="InterPro" id="IPR010466">
    <property type="entry name" value="DUF1058"/>
</dbReference>
<feature type="signal peptide" evidence="2">
    <location>
        <begin position="1"/>
        <end position="22"/>
    </location>
</feature>
<name>A0A7W6DMZ5_9RHOB</name>
<dbReference type="Pfam" id="PF08239">
    <property type="entry name" value="SH3_3"/>
    <property type="match status" value="2"/>
</dbReference>
<feature type="region of interest" description="Disordered" evidence="1">
    <location>
        <begin position="78"/>
        <end position="146"/>
    </location>
</feature>
<evidence type="ECO:0000256" key="1">
    <source>
        <dbReference type="SAM" id="MobiDB-lite"/>
    </source>
</evidence>
<dbReference type="PANTHER" id="PTHR34408:SF1">
    <property type="entry name" value="GLYCOSYL HYDROLASE FAMILY 19 DOMAIN-CONTAINING PROTEIN HI_1415"/>
    <property type="match status" value="1"/>
</dbReference>
<feature type="compositionally biased region" description="Basic and acidic residues" evidence="1">
    <location>
        <begin position="95"/>
        <end position="122"/>
    </location>
</feature>
<proteinExistence type="predicted"/>
<dbReference type="PANTHER" id="PTHR34408">
    <property type="entry name" value="FAMILY PROTEIN, PUTATIVE-RELATED"/>
    <property type="match status" value="1"/>
</dbReference>
<feature type="chain" id="PRO_5030795216" evidence="2">
    <location>
        <begin position="23"/>
        <end position="365"/>
    </location>
</feature>
<feature type="domain" description="SH3b" evidence="3">
    <location>
        <begin position="147"/>
        <end position="213"/>
    </location>
</feature>
<comment type="caution">
    <text evidence="4">The sequence shown here is derived from an EMBL/GenBank/DDBJ whole genome shotgun (WGS) entry which is preliminary data.</text>
</comment>
<dbReference type="InterPro" id="IPR003646">
    <property type="entry name" value="SH3-like_bac-type"/>
</dbReference>
<keyword evidence="5" id="KW-1185">Reference proteome</keyword>
<sequence>MSLRLPFFMSIVLSVCAVPALAAQGVIDTPRGTTVEMRNGPAAAFDIERLLRDGTVVDILSDDPAGMWVEVRGPSGATGWIPRSKLEDPEQEAENTLRRSADRPDWIRRDASDDARSARRDTVTNTPTRSAGRTTTAGGFDRDASGRETLYVNSPSAGALNLRSGPGTNYNILDQLAHGDQVVILGGSAPWRRVRAESGWTGYVYGTYLSATPPDQLQPPRTRPTDPPSAGRVVDTLWVDAPQYGGLNLRAGPGTSYDIRETMDHRSRVELLEGGTETWKLLRSDTGEVGFAHVDYLSENRPPRAVPSADDRRQDWPRQRDERKRNDRNVLRVTPEDLPRILAECAFSGDNLESCVVRELGRGSR</sequence>
<dbReference type="PROSITE" id="PS51781">
    <property type="entry name" value="SH3B"/>
    <property type="match status" value="1"/>
</dbReference>
<evidence type="ECO:0000256" key="2">
    <source>
        <dbReference type="SAM" id="SignalP"/>
    </source>
</evidence>
<dbReference type="RefSeq" id="WP_183963117.1">
    <property type="nucleotide sequence ID" value="NZ_BAABBZ010000014.1"/>
</dbReference>
<feature type="compositionally biased region" description="Basic and acidic residues" evidence="1">
    <location>
        <begin position="309"/>
        <end position="332"/>
    </location>
</feature>
<keyword evidence="2" id="KW-0732">Signal</keyword>
<protein>
    <submittedName>
        <fullName evidence="4">Uncharacterized protein YgiM (DUF1202 family)</fullName>
    </submittedName>
</protein>
<accession>A0A7W6DMZ5</accession>
<dbReference type="SMART" id="SM00287">
    <property type="entry name" value="SH3b"/>
    <property type="match status" value="3"/>
</dbReference>
<dbReference type="Gene3D" id="2.30.30.40">
    <property type="entry name" value="SH3 Domains"/>
    <property type="match status" value="2"/>
</dbReference>
<organism evidence="4 5">
    <name type="scientific">Sagittula marina</name>
    <dbReference type="NCBI Taxonomy" id="943940"/>
    <lineage>
        <taxon>Bacteria</taxon>
        <taxon>Pseudomonadati</taxon>
        <taxon>Pseudomonadota</taxon>
        <taxon>Alphaproteobacteria</taxon>
        <taxon>Rhodobacterales</taxon>
        <taxon>Roseobacteraceae</taxon>
        <taxon>Sagittula</taxon>
    </lineage>
</organism>
<dbReference type="Proteomes" id="UP000541426">
    <property type="component" value="Unassembled WGS sequence"/>
</dbReference>
<dbReference type="EMBL" id="JACIEJ010000002">
    <property type="protein sequence ID" value="MBB3984476.1"/>
    <property type="molecule type" value="Genomic_DNA"/>
</dbReference>
<reference evidence="4 5" key="1">
    <citation type="submission" date="2020-08" db="EMBL/GenBank/DDBJ databases">
        <title>Genomic Encyclopedia of Type Strains, Phase IV (KMG-IV): sequencing the most valuable type-strain genomes for metagenomic binning, comparative biology and taxonomic classification.</title>
        <authorList>
            <person name="Goeker M."/>
        </authorList>
    </citation>
    <scope>NUCLEOTIDE SEQUENCE [LARGE SCALE GENOMIC DNA]</scope>
    <source>
        <strain evidence="4 5">DSM 102235</strain>
    </source>
</reference>
<dbReference type="InterPro" id="IPR052354">
    <property type="entry name" value="Cell_Wall_Dynamics_Protein"/>
</dbReference>
<dbReference type="Pfam" id="PF06347">
    <property type="entry name" value="SH3_4"/>
    <property type="match status" value="1"/>
</dbReference>